<proteinExistence type="predicted"/>
<accession>A0A8K0KSZ5</accession>
<evidence type="ECO:0000256" key="3">
    <source>
        <dbReference type="ARBA" id="ARBA00023097"/>
    </source>
</evidence>
<dbReference type="InterPro" id="IPR050325">
    <property type="entry name" value="Prot/Nucl_acid_deglycase"/>
</dbReference>
<evidence type="ECO:0000259" key="4">
    <source>
        <dbReference type="Pfam" id="PF01965"/>
    </source>
</evidence>
<dbReference type="CDD" id="cd03135">
    <property type="entry name" value="GATase1_DJ-1"/>
    <property type="match status" value="1"/>
</dbReference>
<dbReference type="FunFam" id="3.40.50.880:FF:000022">
    <property type="entry name" value="protein deglycase DJ-1"/>
    <property type="match status" value="1"/>
</dbReference>
<comment type="subcellular location">
    <subcellularLocation>
        <location evidence="1">Cytoplasm</location>
    </subcellularLocation>
</comment>
<dbReference type="GO" id="GO:0046295">
    <property type="term" value="P:glycolate biosynthetic process"/>
    <property type="evidence" value="ECO:0007669"/>
    <property type="project" value="TreeGrafter"/>
</dbReference>
<dbReference type="InterPro" id="IPR002818">
    <property type="entry name" value="DJ-1/PfpI"/>
</dbReference>
<dbReference type="AlphaFoldDB" id="A0A8K0KSZ5"/>
<dbReference type="GO" id="GO:0051896">
    <property type="term" value="P:regulation of phosphatidylinositol 3-kinase/protein kinase B signal transduction"/>
    <property type="evidence" value="ECO:0007669"/>
    <property type="project" value="UniProtKB-ARBA"/>
</dbReference>
<dbReference type="Proteomes" id="UP000792457">
    <property type="component" value="Unassembled WGS sequence"/>
</dbReference>
<evidence type="ECO:0000313" key="6">
    <source>
        <dbReference type="Proteomes" id="UP000792457"/>
    </source>
</evidence>
<name>A0A8K0KSZ5_LADFU</name>
<dbReference type="GO" id="GO:0005634">
    <property type="term" value="C:nucleus"/>
    <property type="evidence" value="ECO:0007669"/>
    <property type="project" value="TreeGrafter"/>
</dbReference>
<dbReference type="GO" id="GO:0006979">
    <property type="term" value="P:response to oxidative stress"/>
    <property type="evidence" value="ECO:0007669"/>
    <property type="project" value="UniProtKB-ARBA"/>
</dbReference>
<sequence>MSSHRLRIIGKIRLFYRLLANIYPKIMAEKTALVILAEGAEEMEFVISVDVLRRAEVKVDVAGLAGISAVKCSRGVVITPDISLDDAASKKYDVVVLPGGKASWTLAESQKVGDVIRQQEKEGRMVAAICAAPIALNSHGVGIGKNVTSYPSVKDQLIEKFKYSEERVVVDGNLVTSRGPGTAFEFALTLVDKLVGKEVVEKLKKEMLTNF</sequence>
<dbReference type="EMBL" id="KZ312450">
    <property type="protein sequence ID" value="KAG8240312.1"/>
    <property type="molecule type" value="Genomic_DNA"/>
</dbReference>
<keyword evidence="2" id="KW-0963">Cytoplasm</keyword>
<dbReference type="Pfam" id="PF01965">
    <property type="entry name" value="DJ-1_PfpI"/>
    <property type="match status" value="1"/>
</dbReference>
<protein>
    <recommendedName>
        <fullName evidence="4">DJ-1/PfpI domain-containing protein</fullName>
    </recommendedName>
</protein>
<reference evidence="5" key="2">
    <citation type="submission" date="2017-10" db="EMBL/GenBank/DDBJ databases">
        <title>Ladona fulva Genome sequencing and assembly.</title>
        <authorList>
            <person name="Murali S."/>
            <person name="Richards S."/>
            <person name="Bandaranaike D."/>
            <person name="Bellair M."/>
            <person name="Blankenburg K."/>
            <person name="Chao H."/>
            <person name="Dinh H."/>
            <person name="Doddapaneni H."/>
            <person name="Dugan-Rocha S."/>
            <person name="Elkadiri S."/>
            <person name="Gnanaolivu R."/>
            <person name="Hernandez B."/>
            <person name="Skinner E."/>
            <person name="Javaid M."/>
            <person name="Lee S."/>
            <person name="Li M."/>
            <person name="Ming W."/>
            <person name="Munidasa M."/>
            <person name="Muniz J."/>
            <person name="Nguyen L."/>
            <person name="Hughes D."/>
            <person name="Osuji N."/>
            <person name="Pu L.-L."/>
            <person name="Puazo M."/>
            <person name="Qu C."/>
            <person name="Quiroz J."/>
            <person name="Raj R."/>
            <person name="Weissenberger G."/>
            <person name="Xin Y."/>
            <person name="Zou X."/>
            <person name="Han Y."/>
            <person name="Worley K."/>
            <person name="Muzny D."/>
            <person name="Gibbs R."/>
        </authorList>
    </citation>
    <scope>NUCLEOTIDE SEQUENCE</scope>
    <source>
        <strain evidence="5">Sampled in the wild</strain>
    </source>
</reference>
<dbReference type="PANTHER" id="PTHR48094:SF12">
    <property type="entry name" value="PARKINSON DISEASE PROTEIN 7 HOMOLOG"/>
    <property type="match status" value="1"/>
</dbReference>
<dbReference type="GO" id="GO:0005739">
    <property type="term" value="C:mitochondrion"/>
    <property type="evidence" value="ECO:0007669"/>
    <property type="project" value="TreeGrafter"/>
</dbReference>
<dbReference type="OrthoDB" id="543156at2759"/>
<gene>
    <name evidence="5" type="ORF">J437_LFUL000787</name>
</gene>
<dbReference type="Gene3D" id="3.40.50.880">
    <property type="match status" value="1"/>
</dbReference>
<comment type="caution">
    <text evidence="5">The sequence shown here is derived from an EMBL/GenBank/DDBJ whole genome shotgun (WGS) entry which is preliminary data.</text>
</comment>
<reference evidence="5" key="1">
    <citation type="submission" date="2013-04" db="EMBL/GenBank/DDBJ databases">
        <authorList>
            <person name="Qu J."/>
            <person name="Murali S.C."/>
            <person name="Bandaranaike D."/>
            <person name="Bellair M."/>
            <person name="Blankenburg K."/>
            <person name="Chao H."/>
            <person name="Dinh H."/>
            <person name="Doddapaneni H."/>
            <person name="Downs B."/>
            <person name="Dugan-Rocha S."/>
            <person name="Elkadiri S."/>
            <person name="Gnanaolivu R.D."/>
            <person name="Hernandez B."/>
            <person name="Javaid M."/>
            <person name="Jayaseelan J.C."/>
            <person name="Lee S."/>
            <person name="Li M."/>
            <person name="Ming W."/>
            <person name="Munidasa M."/>
            <person name="Muniz J."/>
            <person name="Nguyen L."/>
            <person name="Ongeri F."/>
            <person name="Osuji N."/>
            <person name="Pu L.-L."/>
            <person name="Puazo M."/>
            <person name="Qu C."/>
            <person name="Quiroz J."/>
            <person name="Raj R."/>
            <person name="Weissenberger G."/>
            <person name="Xin Y."/>
            <person name="Zou X."/>
            <person name="Han Y."/>
            <person name="Richards S."/>
            <person name="Worley K."/>
            <person name="Muzny D."/>
            <person name="Gibbs R."/>
        </authorList>
    </citation>
    <scope>NUCLEOTIDE SEQUENCE</scope>
    <source>
        <strain evidence="5">Sampled in the wild</strain>
    </source>
</reference>
<evidence type="ECO:0000313" key="5">
    <source>
        <dbReference type="EMBL" id="KAG8240312.1"/>
    </source>
</evidence>
<dbReference type="PANTHER" id="PTHR48094">
    <property type="entry name" value="PROTEIN/NUCLEIC ACID DEGLYCASE DJ-1-RELATED"/>
    <property type="match status" value="1"/>
</dbReference>
<dbReference type="NCBIfam" id="TIGR01383">
    <property type="entry name" value="not_thiJ"/>
    <property type="match status" value="1"/>
</dbReference>
<feature type="domain" description="DJ-1/PfpI" evidence="4">
    <location>
        <begin position="30"/>
        <end position="192"/>
    </location>
</feature>
<keyword evidence="3" id="KW-0558">Oxidation</keyword>
<dbReference type="InterPro" id="IPR029062">
    <property type="entry name" value="Class_I_gatase-like"/>
</dbReference>
<dbReference type="InterPro" id="IPR006287">
    <property type="entry name" value="DJ-1"/>
</dbReference>
<dbReference type="GO" id="GO:1903189">
    <property type="term" value="P:glyoxal metabolic process"/>
    <property type="evidence" value="ECO:0007669"/>
    <property type="project" value="TreeGrafter"/>
</dbReference>
<organism evidence="5 6">
    <name type="scientific">Ladona fulva</name>
    <name type="common">Scarce chaser dragonfly</name>
    <name type="synonym">Libellula fulva</name>
    <dbReference type="NCBI Taxonomy" id="123851"/>
    <lineage>
        <taxon>Eukaryota</taxon>
        <taxon>Metazoa</taxon>
        <taxon>Ecdysozoa</taxon>
        <taxon>Arthropoda</taxon>
        <taxon>Hexapoda</taxon>
        <taxon>Insecta</taxon>
        <taxon>Pterygota</taxon>
        <taxon>Palaeoptera</taxon>
        <taxon>Odonata</taxon>
        <taxon>Epiprocta</taxon>
        <taxon>Anisoptera</taxon>
        <taxon>Libelluloidea</taxon>
        <taxon>Libellulidae</taxon>
        <taxon>Ladona</taxon>
    </lineage>
</organism>
<evidence type="ECO:0000256" key="1">
    <source>
        <dbReference type="ARBA" id="ARBA00004496"/>
    </source>
</evidence>
<keyword evidence="6" id="KW-1185">Reference proteome</keyword>
<evidence type="ECO:0000256" key="2">
    <source>
        <dbReference type="ARBA" id="ARBA00022490"/>
    </source>
</evidence>
<dbReference type="SUPFAM" id="SSF52317">
    <property type="entry name" value="Class I glutamine amidotransferase-like"/>
    <property type="match status" value="1"/>
</dbReference>